<keyword evidence="2" id="KW-0813">Transport</keyword>
<dbReference type="SUPFAM" id="SSF49562">
    <property type="entry name" value="C2 domain (Calcium/lipid-binding domain, CaLB)"/>
    <property type="match status" value="2"/>
</dbReference>
<dbReference type="InterPro" id="IPR000008">
    <property type="entry name" value="C2_dom"/>
</dbReference>
<reference evidence="10" key="1">
    <citation type="submission" date="2016-03" db="EMBL/GenBank/DDBJ databases">
        <authorList>
            <person name="Ploux O."/>
        </authorList>
    </citation>
    <scope>NUCLEOTIDE SEQUENCE [LARGE SCALE GENOMIC DNA]</scope>
    <source>
        <strain evidence="10">UK7</strain>
    </source>
</reference>
<dbReference type="GO" id="GO:0016020">
    <property type="term" value="C:membrane"/>
    <property type="evidence" value="ECO:0007669"/>
    <property type="project" value="UniProtKB-SubCell"/>
</dbReference>
<dbReference type="EMBL" id="FJUW01000047">
    <property type="protein sequence ID" value="CZT08796.1"/>
    <property type="molecule type" value="Genomic_DNA"/>
</dbReference>
<keyword evidence="4" id="KW-0446">Lipid-binding</keyword>
<evidence type="ECO:0000256" key="3">
    <source>
        <dbReference type="ARBA" id="ARBA00023055"/>
    </source>
</evidence>
<dbReference type="InterPro" id="IPR035892">
    <property type="entry name" value="C2_domain_sf"/>
</dbReference>
<evidence type="ECO:0000259" key="8">
    <source>
        <dbReference type="PROSITE" id="PS51847"/>
    </source>
</evidence>
<dbReference type="Pfam" id="PF25331">
    <property type="entry name" value="C2_Mug190_3rd"/>
    <property type="match status" value="1"/>
</dbReference>
<name>A0A1E1LE36_9HELO</name>
<dbReference type="CDD" id="cd21676">
    <property type="entry name" value="SMP_Mug190"/>
    <property type="match status" value="1"/>
</dbReference>
<feature type="transmembrane region" description="Helical" evidence="7">
    <location>
        <begin position="190"/>
        <end position="209"/>
    </location>
</feature>
<organism evidence="9 10">
    <name type="scientific">Rhynchosporium graminicola</name>
    <dbReference type="NCBI Taxonomy" id="2792576"/>
    <lineage>
        <taxon>Eukaryota</taxon>
        <taxon>Fungi</taxon>
        <taxon>Dikarya</taxon>
        <taxon>Ascomycota</taxon>
        <taxon>Pezizomycotina</taxon>
        <taxon>Leotiomycetes</taxon>
        <taxon>Helotiales</taxon>
        <taxon>Ploettnerulaceae</taxon>
        <taxon>Rhynchosporium</taxon>
    </lineage>
</organism>
<feature type="domain" description="SMP-LTD" evidence="8">
    <location>
        <begin position="236"/>
        <end position="456"/>
    </location>
</feature>
<feature type="region of interest" description="Disordered" evidence="6">
    <location>
        <begin position="110"/>
        <end position="142"/>
    </location>
</feature>
<dbReference type="STRING" id="914237.A0A1E1LE36"/>
<feature type="compositionally biased region" description="Basic and acidic residues" evidence="6">
    <location>
        <begin position="991"/>
        <end position="1019"/>
    </location>
</feature>
<keyword evidence="5 7" id="KW-0472">Membrane</keyword>
<evidence type="ECO:0000256" key="5">
    <source>
        <dbReference type="ARBA" id="ARBA00023136"/>
    </source>
</evidence>
<feature type="compositionally biased region" description="Polar residues" evidence="6">
    <location>
        <begin position="14"/>
        <end position="23"/>
    </location>
</feature>
<dbReference type="InterPro" id="IPR031468">
    <property type="entry name" value="SMP_LBD"/>
</dbReference>
<feature type="transmembrane region" description="Helical" evidence="7">
    <location>
        <begin position="364"/>
        <end position="384"/>
    </location>
</feature>
<dbReference type="GO" id="GO:0006869">
    <property type="term" value="P:lipid transport"/>
    <property type="evidence" value="ECO:0007669"/>
    <property type="project" value="UniProtKB-KW"/>
</dbReference>
<feature type="region of interest" description="Disordered" evidence="6">
    <location>
        <begin position="40"/>
        <end position="73"/>
    </location>
</feature>
<dbReference type="Pfam" id="PF25669">
    <property type="entry name" value="SMP_MUG190-like"/>
    <property type="match status" value="1"/>
</dbReference>
<evidence type="ECO:0000256" key="6">
    <source>
        <dbReference type="SAM" id="MobiDB-lite"/>
    </source>
</evidence>
<evidence type="ECO:0000256" key="4">
    <source>
        <dbReference type="ARBA" id="ARBA00023121"/>
    </source>
</evidence>
<gene>
    <name evidence="9" type="ORF">RCO7_03473</name>
</gene>
<feature type="compositionally biased region" description="Basic and acidic residues" evidence="6">
    <location>
        <begin position="110"/>
        <end position="122"/>
    </location>
</feature>
<dbReference type="PROSITE" id="PS51847">
    <property type="entry name" value="SMP"/>
    <property type="match status" value="1"/>
</dbReference>
<dbReference type="Proteomes" id="UP000178129">
    <property type="component" value="Unassembled WGS sequence"/>
</dbReference>
<feature type="region of interest" description="Disordered" evidence="6">
    <location>
        <begin position="975"/>
        <end position="1080"/>
    </location>
</feature>
<protein>
    <submittedName>
        <fullName evidence="9">Probable meiotically up-regulated gene 190 protein</fullName>
    </submittedName>
</protein>
<keyword evidence="7" id="KW-1133">Transmembrane helix</keyword>
<dbReference type="InParanoid" id="A0A1E1LE36"/>
<dbReference type="PANTHER" id="PTHR47348:SF3">
    <property type="entry name" value="MEIOTICALLY UP-REGULATED GENE 190 PROTEIN"/>
    <property type="match status" value="1"/>
</dbReference>
<dbReference type="AlphaFoldDB" id="A0A1E1LE36"/>
<evidence type="ECO:0000256" key="1">
    <source>
        <dbReference type="ARBA" id="ARBA00004370"/>
    </source>
</evidence>
<comment type="caution">
    <text evidence="9">The sequence shown here is derived from an EMBL/GenBank/DDBJ whole genome shotgun (WGS) entry which is preliminary data.</text>
</comment>
<dbReference type="PANTHER" id="PTHR47348">
    <property type="entry name" value="MEIOTICALLY UP-REGULATED GENE 190 PROTEIN"/>
    <property type="match status" value="1"/>
</dbReference>
<evidence type="ECO:0000313" key="10">
    <source>
        <dbReference type="Proteomes" id="UP000178129"/>
    </source>
</evidence>
<sequence length="1156" mass="129951">MSSNDQKVGPGSHYSGTNPIPNIQQFLESLDIDKKERDKKIDEGLISGEVKDHSASEPGVSGTRKSVTDPTTGRHVEIEDVDKEFMRAVEKPQSFVPNANVNKETHVMTDKTQSGEEYRKNQDITAPPDPVEPNTTSDVPIHGEKTNILFHPTTSTSYEPMFEALEWKTNIFCASVLIAIVALGKFSGGALYGLVPLGLCIASGIRLWMKDLIKKGRAQEWSTEKTRGETATANLIPESVEWINTFLGIMWGLIDPDTFASIADTLEDIMQASVPSVIENVRVTEINQGNNPLRVLSLRALPDSHVSRIKNEIHTQNKQKKDSQEFLADEEGGDHYNLECSFAYHAAPTGAGTSEKARNMHMQLVFIWVPLPIFVELQGLVGTVRLRLQLSHEPPFLKSVTFTLMGLPKVQAGCVPLIDAGTNVLDLPLISRFVNHAIGAAANEYVAPKSMTLDMTKLLKGDDIQEETEALGVLWIRIHRATGLSKQDRHGSKGGGSDPYVTDDLNPIWEETCALLVTPELIKADEQLSMELWDSDRATADDVVGKVELSMQKMIQHPGKMYPQVSRLRGIHKGKMMPGELHWEVGYFGKVNLRLALKAHGKDVILPDELIEEAVVSTPPDPLWPSGICCVVIHQIVNLELQNLKRSQGKLVGREFEPAKPSGENKDEENEKLPSGYCTILYKDELVYRSRTNAVSSKPIFNAGTERFIRDWRSSIVTVTVRDQRMRKHDPILGVIPLKLSEILQNVETRLTPVQLGWDVGTFEFTSDKIHATGLTTKTKLKMRTGGSSGNISRAQCKKAEGQDGVYWDMVDEEGNSKVRLPVKYRYRSPVIFELHSASKRSAEAYAIIWLHRLEDNKEELINIPIWKSDKGMRLTQIYITEDNYTSIPDIIIEEIGRLQFRGRFKAGTDQDHSAFVTGNDSRETQETWAACNCDAVRVSIVTKELPQAVKELHDRSWMQDRDFLSEADKEERQKWLSKDGTDWRGAFGEDPARLTDHQTHERGVERTMNENKAEPDEWRSEEENDSLESDTGESDLGFRDATNHEPFENEQAEGQVDGESQRDSETNDSTGVHIKGESAKKLACKGLLSRVKKPVRQIKNYNEDKQELHRKREGPLQWRPVRNLQFAKNEAKFAMRRALKEGTLQGRKSDVESEF</sequence>
<dbReference type="Pfam" id="PF00168">
    <property type="entry name" value="C2"/>
    <property type="match status" value="2"/>
</dbReference>
<accession>A0A1E1LE36</accession>
<dbReference type="GO" id="GO:0008289">
    <property type="term" value="F:lipid binding"/>
    <property type="evidence" value="ECO:0007669"/>
    <property type="project" value="UniProtKB-KW"/>
</dbReference>
<keyword evidence="7" id="KW-0812">Transmembrane</keyword>
<evidence type="ECO:0000256" key="2">
    <source>
        <dbReference type="ARBA" id="ARBA00022448"/>
    </source>
</evidence>
<keyword evidence="3" id="KW-0445">Lipid transport</keyword>
<proteinExistence type="predicted"/>
<feature type="compositionally biased region" description="Basic and acidic residues" evidence="6">
    <location>
        <begin position="40"/>
        <end position="55"/>
    </location>
</feature>
<dbReference type="Gene3D" id="2.60.40.150">
    <property type="entry name" value="C2 domain"/>
    <property type="match status" value="2"/>
</dbReference>
<evidence type="ECO:0000313" key="9">
    <source>
        <dbReference type="EMBL" id="CZT08796.1"/>
    </source>
</evidence>
<comment type="subcellular location">
    <subcellularLocation>
        <location evidence="1">Membrane</location>
    </subcellularLocation>
</comment>
<evidence type="ECO:0000256" key="7">
    <source>
        <dbReference type="SAM" id="Phobius"/>
    </source>
</evidence>
<dbReference type="InterPro" id="IPR057349">
    <property type="entry name" value="C2_Mug190_3rd"/>
</dbReference>
<feature type="compositionally biased region" description="Basic and acidic residues" evidence="6">
    <location>
        <begin position="1037"/>
        <end position="1048"/>
    </location>
</feature>
<dbReference type="SMART" id="SM00239">
    <property type="entry name" value="C2"/>
    <property type="match status" value="2"/>
</dbReference>
<feature type="region of interest" description="Disordered" evidence="6">
    <location>
        <begin position="1"/>
        <end position="23"/>
    </location>
</feature>
<feature type="compositionally biased region" description="Acidic residues" evidence="6">
    <location>
        <begin position="1020"/>
        <end position="1034"/>
    </location>
</feature>
<keyword evidence="10" id="KW-1185">Reference proteome</keyword>